<evidence type="ECO:0000313" key="3">
    <source>
        <dbReference type="Proteomes" id="UP000747399"/>
    </source>
</evidence>
<comment type="caution">
    <text evidence="2">The sequence shown here is derived from an EMBL/GenBank/DDBJ whole genome shotgun (WGS) entry which is preliminary data.</text>
</comment>
<proteinExistence type="predicted"/>
<gene>
    <name evidence="2" type="ORF">Vafri_19834</name>
</gene>
<evidence type="ECO:0000313" key="2">
    <source>
        <dbReference type="EMBL" id="GIL66374.1"/>
    </source>
</evidence>
<organism evidence="2 3">
    <name type="scientific">Volvox africanus</name>
    <dbReference type="NCBI Taxonomy" id="51714"/>
    <lineage>
        <taxon>Eukaryota</taxon>
        <taxon>Viridiplantae</taxon>
        <taxon>Chlorophyta</taxon>
        <taxon>core chlorophytes</taxon>
        <taxon>Chlorophyceae</taxon>
        <taxon>CS clade</taxon>
        <taxon>Chlamydomonadales</taxon>
        <taxon>Volvocaceae</taxon>
        <taxon>Volvox</taxon>
    </lineage>
</organism>
<sequence>MCKSRPPSYSACVGQASVPEPGAEAGTELGATRSMDPPRQAHSPLAPRRHDVEAHIHFEEGQPTAPTGRTWDRGHSPGRRRQPSPPHRRCRSPSRPRRPPSPPPWKRSPSSKHQPSREQPSHPHQRTRSRSPASRGPAPAAVGTEEAATELKPRHYAVEVLSLGRRSRKIPCLHCGHGPDQAAFFLRQHDHYTPAQTVTFDTGFTGAFAFSQAFIERNGVSFKTTGAPSVRAFDGQDVKVSGHLTASHLLIEMEFDQAISIPAP</sequence>
<feature type="region of interest" description="Disordered" evidence="1">
    <location>
        <begin position="1"/>
        <end position="149"/>
    </location>
</feature>
<feature type="compositionally biased region" description="Low complexity" evidence="1">
    <location>
        <begin position="130"/>
        <end position="141"/>
    </location>
</feature>
<keyword evidence="3" id="KW-1185">Reference proteome</keyword>
<feature type="compositionally biased region" description="Basic and acidic residues" evidence="1">
    <location>
        <begin position="48"/>
        <end position="60"/>
    </location>
</feature>
<accession>A0A8J4BVV7</accession>
<dbReference type="Proteomes" id="UP000747399">
    <property type="component" value="Unassembled WGS sequence"/>
</dbReference>
<dbReference type="EMBL" id="BNCO01000084">
    <property type="protein sequence ID" value="GIL66374.1"/>
    <property type="molecule type" value="Genomic_DNA"/>
</dbReference>
<name>A0A8J4BVV7_9CHLO</name>
<evidence type="ECO:0000256" key="1">
    <source>
        <dbReference type="SAM" id="MobiDB-lite"/>
    </source>
</evidence>
<protein>
    <submittedName>
        <fullName evidence="2">Uncharacterized protein</fullName>
    </submittedName>
</protein>
<feature type="compositionally biased region" description="Basic residues" evidence="1">
    <location>
        <begin position="76"/>
        <end position="98"/>
    </location>
</feature>
<dbReference type="AlphaFoldDB" id="A0A8J4BVV7"/>
<reference evidence="2" key="1">
    <citation type="journal article" date="2021" name="Proc. Natl. Acad. Sci. U.S.A.">
        <title>Three genomes in the algal genus Volvox reveal the fate of a haploid sex-determining region after a transition to homothallism.</title>
        <authorList>
            <person name="Yamamoto K."/>
            <person name="Hamaji T."/>
            <person name="Kawai-Toyooka H."/>
            <person name="Matsuzaki R."/>
            <person name="Takahashi F."/>
            <person name="Nishimura Y."/>
            <person name="Kawachi M."/>
            <person name="Noguchi H."/>
            <person name="Minakuchi Y."/>
            <person name="Umen J.G."/>
            <person name="Toyoda A."/>
            <person name="Nozaki H."/>
        </authorList>
    </citation>
    <scope>NUCLEOTIDE SEQUENCE</scope>
    <source>
        <strain evidence="2">NIES-3780</strain>
    </source>
</reference>